<dbReference type="SUPFAM" id="SSF46785">
    <property type="entry name" value="Winged helix' DNA-binding domain"/>
    <property type="match status" value="1"/>
</dbReference>
<evidence type="ECO:0000259" key="2">
    <source>
        <dbReference type="Pfam" id="PF24034"/>
    </source>
</evidence>
<name>A0A6B0T256_9EURY</name>
<feature type="domain" description="DUF7343" evidence="2">
    <location>
        <begin position="319"/>
        <end position="380"/>
    </location>
</feature>
<dbReference type="InterPro" id="IPR036390">
    <property type="entry name" value="WH_DNA-bd_sf"/>
</dbReference>
<protein>
    <recommendedName>
        <fullName evidence="6">HTH iclR-type domain-containing protein</fullName>
    </recommendedName>
</protein>
<reference evidence="4 5" key="1">
    <citation type="submission" date="2019-12" db="EMBL/GenBank/DDBJ databases">
        <title>Isolation and characterization of three novel carbon monoxide-oxidizing members of Halobacteria from salione crusts and soils.</title>
        <authorList>
            <person name="Myers M.R."/>
            <person name="King G.M."/>
        </authorList>
    </citation>
    <scope>NUCLEOTIDE SEQUENCE [LARGE SCALE GENOMIC DNA]</scope>
    <source>
        <strain evidence="4 5">WSH3</strain>
    </source>
</reference>
<dbReference type="Pfam" id="PF24034">
    <property type="entry name" value="DUF7343"/>
    <property type="match status" value="1"/>
</dbReference>
<dbReference type="InterPro" id="IPR055767">
    <property type="entry name" value="DUF7343"/>
</dbReference>
<proteinExistence type="predicted"/>
<dbReference type="Pfam" id="PF24036">
    <property type="entry name" value="DUF7345"/>
    <property type="match status" value="1"/>
</dbReference>
<organism evidence="4 5">
    <name type="scientific">Halovenus carboxidivorans</name>
    <dbReference type="NCBI Taxonomy" id="2692199"/>
    <lineage>
        <taxon>Archaea</taxon>
        <taxon>Methanobacteriati</taxon>
        <taxon>Methanobacteriota</taxon>
        <taxon>Stenosarchaea group</taxon>
        <taxon>Halobacteria</taxon>
        <taxon>Halobacteriales</taxon>
        <taxon>Haloarculaceae</taxon>
        <taxon>Halovenus</taxon>
    </lineage>
</organism>
<dbReference type="RefSeq" id="WP_159763370.1">
    <property type="nucleotide sequence ID" value="NZ_WUUT01000002.1"/>
</dbReference>
<sequence>MSPPSRAAVVALLLVSVALATSAPVAGLAAAQEDSVDQEPTDSFGGEPPVHFAAQLQEDGDARWNITTTVSLDTEAEKDAYRATAEQFRAGELPPLGFSTFERGIAGVDGQTARDMEITGFARETSTESEIRNGVGRFTVVFTWENFMLKRNDQLLIDRDVLVMENGELWLSELSEAQTLRISAPPGYGVRDSTVPARNGVLMWEGPTQFDETSLQATFIGTNGGNGVNGNGTNNSTVGPTERSGVFPWILIPVAAIGIAVAVLLTRGDQLQIELPTDLSAGGLLPTGDTTDPAEEETGDSESANTAGTHPPTDVDTELLSDEERVERLLASNGGRMKQADIVKETDWSNAKVSQLLSSMEEEGRIDKLRIGRENLISFPEEDITESEE</sequence>
<dbReference type="Proteomes" id="UP000466535">
    <property type="component" value="Unassembled WGS sequence"/>
</dbReference>
<accession>A0A6B0T256</accession>
<dbReference type="OrthoDB" id="147932at2157"/>
<dbReference type="InterPro" id="IPR055769">
    <property type="entry name" value="DUF7345"/>
</dbReference>
<dbReference type="EMBL" id="WUUT01000002">
    <property type="protein sequence ID" value="MXR51227.1"/>
    <property type="molecule type" value="Genomic_DNA"/>
</dbReference>
<comment type="caution">
    <text evidence="4">The sequence shown here is derived from an EMBL/GenBank/DDBJ whole genome shotgun (WGS) entry which is preliminary data.</text>
</comment>
<evidence type="ECO:0000313" key="4">
    <source>
        <dbReference type="EMBL" id="MXR51227.1"/>
    </source>
</evidence>
<evidence type="ECO:0008006" key="6">
    <source>
        <dbReference type="Google" id="ProtNLM"/>
    </source>
</evidence>
<dbReference type="AlphaFoldDB" id="A0A6B0T256"/>
<evidence type="ECO:0000313" key="5">
    <source>
        <dbReference type="Proteomes" id="UP000466535"/>
    </source>
</evidence>
<feature type="region of interest" description="Disordered" evidence="1">
    <location>
        <begin position="279"/>
        <end position="319"/>
    </location>
</feature>
<evidence type="ECO:0000259" key="3">
    <source>
        <dbReference type="Pfam" id="PF24036"/>
    </source>
</evidence>
<feature type="domain" description="DUF7345" evidence="3">
    <location>
        <begin position="54"/>
        <end position="188"/>
    </location>
</feature>
<gene>
    <name evidence="4" type="ORF">GRX03_06365</name>
</gene>
<evidence type="ECO:0000256" key="1">
    <source>
        <dbReference type="SAM" id="MobiDB-lite"/>
    </source>
</evidence>
<keyword evidence="5" id="KW-1185">Reference proteome</keyword>